<gene>
    <name evidence="1" type="ORF">Patl1_06515</name>
</gene>
<protein>
    <submittedName>
        <fullName evidence="1">Uncharacterized protein</fullName>
    </submittedName>
</protein>
<keyword evidence="2" id="KW-1185">Reference proteome</keyword>
<evidence type="ECO:0000313" key="2">
    <source>
        <dbReference type="Proteomes" id="UP001164250"/>
    </source>
</evidence>
<proteinExistence type="predicted"/>
<dbReference type="Proteomes" id="UP001164250">
    <property type="component" value="Chromosome 3"/>
</dbReference>
<sequence>MAKYPTPGFPLSIRLIILQFLTLTAVPIASMSLQTLTNNPHFDRETTLLGDAQIVEDKSHVQLVNPVASSSGILIHSKPFKFLDPKGSKPTSFSTEFSFSISHGKGDGIAFVVFPYNSEFKFVGQGSFGVFSEQKYLGIEYDTKMDGNVGDLNANHVGIDVNSLVSNTVSNISSLNMVLNNGEKLKSWIDYDSSSKRIEVRLSKFGERRPYDPIVAHEIDLVKMWGNQDVFVGIVGSNGNSEQTSSVYSWNFRLRNFPYWLHSLPVDPRAHEHGDRFRNHKRGICPLKFLAGLIFATGCGALLAFVVLFAWAIVSRQTELPTEYHVHPVDFKYEKIAVIVEEDGKGVKN</sequence>
<dbReference type="EMBL" id="CM047899">
    <property type="protein sequence ID" value="KAJ0101526.1"/>
    <property type="molecule type" value="Genomic_DNA"/>
</dbReference>
<organism evidence="1 2">
    <name type="scientific">Pistacia atlantica</name>
    <dbReference type="NCBI Taxonomy" id="434234"/>
    <lineage>
        <taxon>Eukaryota</taxon>
        <taxon>Viridiplantae</taxon>
        <taxon>Streptophyta</taxon>
        <taxon>Embryophyta</taxon>
        <taxon>Tracheophyta</taxon>
        <taxon>Spermatophyta</taxon>
        <taxon>Magnoliopsida</taxon>
        <taxon>eudicotyledons</taxon>
        <taxon>Gunneridae</taxon>
        <taxon>Pentapetalae</taxon>
        <taxon>rosids</taxon>
        <taxon>malvids</taxon>
        <taxon>Sapindales</taxon>
        <taxon>Anacardiaceae</taxon>
        <taxon>Pistacia</taxon>
    </lineage>
</organism>
<name>A0ACC1BR04_9ROSI</name>
<comment type="caution">
    <text evidence="1">The sequence shown here is derived from an EMBL/GenBank/DDBJ whole genome shotgun (WGS) entry which is preliminary data.</text>
</comment>
<accession>A0ACC1BR04</accession>
<evidence type="ECO:0000313" key="1">
    <source>
        <dbReference type="EMBL" id="KAJ0101526.1"/>
    </source>
</evidence>
<reference evidence="2" key="1">
    <citation type="journal article" date="2023" name="G3 (Bethesda)">
        <title>Genome assembly and association tests identify interacting loci associated with vigor, precocity, and sex in interspecific pistachio rootstocks.</title>
        <authorList>
            <person name="Palmer W."/>
            <person name="Jacygrad E."/>
            <person name="Sagayaradj S."/>
            <person name="Cavanaugh K."/>
            <person name="Han R."/>
            <person name="Bertier L."/>
            <person name="Beede B."/>
            <person name="Kafkas S."/>
            <person name="Golino D."/>
            <person name="Preece J."/>
            <person name="Michelmore R."/>
        </authorList>
    </citation>
    <scope>NUCLEOTIDE SEQUENCE [LARGE SCALE GENOMIC DNA]</scope>
</reference>